<dbReference type="GO" id="GO:0005524">
    <property type="term" value="F:ATP binding"/>
    <property type="evidence" value="ECO:0007669"/>
    <property type="project" value="UniProtKB-KW"/>
</dbReference>
<gene>
    <name evidence="1" type="ORF">ABK905_20545</name>
</gene>
<organism evidence="1">
    <name type="scientific">Acerihabitans sp. KWT182</name>
    <dbReference type="NCBI Taxonomy" id="3157919"/>
    <lineage>
        <taxon>Bacteria</taxon>
        <taxon>Pseudomonadati</taxon>
        <taxon>Pseudomonadota</taxon>
        <taxon>Gammaproteobacteria</taxon>
        <taxon>Enterobacterales</taxon>
        <taxon>Pectobacteriaceae</taxon>
        <taxon>Acerihabitans</taxon>
    </lineage>
</organism>
<dbReference type="AlphaFoldDB" id="A0AAU7Q7L2"/>
<keyword evidence="1" id="KW-0067">ATP-binding</keyword>
<protein>
    <submittedName>
        <fullName evidence="1">ATP-binding protein</fullName>
    </submittedName>
</protein>
<accession>A0AAU7Q7L2</accession>
<dbReference type="EMBL" id="CP157947">
    <property type="protein sequence ID" value="XBS68921.1"/>
    <property type="molecule type" value="Genomic_DNA"/>
</dbReference>
<sequence>MGMNTSLPGRLRNTTLPLSQSLMPLFEAVVNSIHAIAEVSDTPVYGKIVIDIIRMPQTSLTFSGSQSKRGSTPQEPIFGFKIYDNGAGFHARNMLSFETLDSDYKVEQGCRGVGRLLWLKAFVAVEVNSHYRDDTGVMKQGTFSFTAAQGVLGLTITDTPQDATLQTCVHLSGFEKKYRETSPKTAQTIANSLFEHCLWYFVRAGGAPAITVRDDGESIFLNDVYQEYILSASNKEAISIKRQKFELTHLKLKASLAKPPFIAWCAASRVVKEENITGKLPGLHGKIKDKDGDFVYACYVTSSFLDIHARPERVEFDIQEFTDDLFSETEITMYDIRNAIITHAVRYLNEYLKVSQAAGRARIERFVSQRAPRYRPILKRMDEKKLTIPPDISDKDLDLLLHKQLAELESDILSEGQEVMNFGKSESPDRYKARLSSYLEKVDDIKKSNLADYVFHRKVVLDILEKAIQRASDGKYIKEELVHELIMPLRKTSEEVHLDSCNLWLIDERLAFHDFLASDKTLCSMPITQCMENKKPDICALNVYDEPILFSEGQQVPLTSIVIIEIKRPMRNDAAAGEDKDPIEQALGYLERIRTGGARTAKGRPIPNSEDIPGFCYSICDLTPSVIRRCKTLGLTATSDHLGYFGYNPNFKAYIEVISFDRLLNAARERNRAFFDRLGLPSV</sequence>
<evidence type="ECO:0000313" key="1">
    <source>
        <dbReference type="EMBL" id="XBS68921.1"/>
    </source>
</evidence>
<proteinExistence type="predicted"/>
<name>A0AAU7Q7L2_9GAMM</name>
<keyword evidence="1" id="KW-0547">Nucleotide-binding</keyword>
<reference evidence="1" key="1">
    <citation type="submission" date="2024-06" db="EMBL/GenBank/DDBJ databases">
        <authorList>
            <person name="Coelho C."/>
            <person name="Bento M."/>
            <person name="Garcia E."/>
            <person name="Camelo A."/>
            <person name="Brandao I."/>
            <person name="Espirito Santo C."/>
            <person name="Trovao J."/>
            <person name="Verissimo A."/>
            <person name="Costa J."/>
            <person name="Tiago I."/>
        </authorList>
    </citation>
    <scope>NUCLEOTIDE SEQUENCE</scope>
    <source>
        <strain evidence="1">KWT182</strain>
    </source>
</reference>